<dbReference type="GO" id="GO:0003700">
    <property type="term" value="F:DNA-binding transcription factor activity"/>
    <property type="evidence" value="ECO:0007669"/>
    <property type="project" value="TreeGrafter"/>
</dbReference>
<protein>
    <submittedName>
        <fullName evidence="6">Transcriptional regulator, LacI family</fullName>
    </submittedName>
</protein>
<organism evidence="6 7">
    <name type="scientific">Ekhidna lutea</name>
    <dbReference type="NCBI Taxonomy" id="447679"/>
    <lineage>
        <taxon>Bacteria</taxon>
        <taxon>Pseudomonadati</taxon>
        <taxon>Bacteroidota</taxon>
        <taxon>Cytophagia</taxon>
        <taxon>Cytophagales</taxon>
        <taxon>Reichenbachiellaceae</taxon>
        <taxon>Ekhidna</taxon>
    </lineage>
</organism>
<feature type="domain" description="HTH lacI-type" evidence="4">
    <location>
        <begin position="6"/>
        <end position="60"/>
    </location>
</feature>
<dbReference type="SMART" id="SM00354">
    <property type="entry name" value="HTH_LACI"/>
    <property type="match status" value="1"/>
</dbReference>
<dbReference type="InterPro" id="IPR010982">
    <property type="entry name" value="Lambda_DNA-bd_dom_sf"/>
</dbReference>
<dbReference type="SUPFAM" id="SSF53822">
    <property type="entry name" value="Periplasmic binding protein-like I"/>
    <property type="match status" value="1"/>
</dbReference>
<dbReference type="InterPro" id="IPR001387">
    <property type="entry name" value="Cro/C1-type_HTH"/>
</dbReference>
<dbReference type="PANTHER" id="PTHR30146">
    <property type="entry name" value="LACI-RELATED TRANSCRIPTIONAL REPRESSOR"/>
    <property type="match status" value="1"/>
</dbReference>
<dbReference type="InterPro" id="IPR000843">
    <property type="entry name" value="HTH_LacI"/>
</dbReference>
<dbReference type="RefSeq" id="WP_089355789.1">
    <property type="nucleotide sequence ID" value="NZ_FZPD01000002.1"/>
</dbReference>
<dbReference type="AlphaFoldDB" id="A0A239GVS7"/>
<evidence type="ECO:0000259" key="4">
    <source>
        <dbReference type="PROSITE" id="PS50932"/>
    </source>
</evidence>
<dbReference type="Pfam" id="PF13377">
    <property type="entry name" value="Peripla_BP_3"/>
    <property type="match status" value="1"/>
</dbReference>
<evidence type="ECO:0000313" key="7">
    <source>
        <dbReference type="Proteomes" id="UP000198393"/>
    </source>
</evidence>
<evidence type="ECO:0000313" key="6">
    <source>
        <dbReference type="EMBL" id="SNS73071.1"/>
    </source>
</evidence>
<dbReference type="InterPro" id="IPR028082">
    <property type="entry name" value="Peripla_BP_I"/>
</dbReference>
<keyword evidence="7" id="KW-1185">Reference proteome</keyword>
<dbReference type="CDD" id="cd06267">
    <property type="entry name" value="PBP1_LacI_sugar_binding-like"/>
    <property type="match status" value="1"/>
</dbReference>
<feature type="domain" description="HTH cro/C1-type" evidence="5">
    <location>
        <begin position="3"/>
        <end position="50"/>
    </location>
</feature>
<dbReference type="Proteomes" id="UP000198393">
    <property type="component" value="Unassembled WGS sequence"/>
</dbReference>
<dbReference type="GO" id="GO:0000976">
    <property type="term" value="F:transcription cis-regulatory region binding"/>
    <property type="evidence" value="ECO:0007669"/>
    <property type="project" value="TreeGrafter"/>
</dbReference>
<dbReference type="SUPFAM" id="SSF47413">
    <property type="entry name" value="lambda repressor-like DNA-binding domains"/>
    <property type="match status" value="1"/>
</dbReference>
<dbReference type="Gene3D" id="1.10.260.40">
    <property type="entry name" value="lambda repressor-like DNA-binding domains"/>
    <property type="match status" value="1"/>
</dbReference>
<evidence type="ECO:0000259" key="5">
    <source>
        <dbReference type="PROSITE" id="PS50943"/>
    </source>
</evidence>
<keyword evidence="1" id="KW-0805">Transcription regulation</keyword>
<dbReference type="Gene3D" id="3.40.50.2300">
    <property type="match status" value="2"/>
</dbReference>
<evidence type="ECO:0000256" key="3">
    <source>
        <dbReference type="ARBA" id="ARBA00023163"/>
    </source>
</evidence>
<dbReference type="Pfam" id="PF00356">
    <property type="entry name" value="LacI"/>
    <property type="match status" value="1"/>
</dbReference>
<proteinExistence type="predicted"/>
<dbReference type="OrthoDB" id="833520at2"/>
<reference evidence="6 7" key="1">
    <citation type="submission" date="2017-06" db="EMBL/GenBank/DDBJ databases">
        <authorList>
            <person name="Kim H.J."/>
            <person name="Triplett B.A."/>
        </authorList>
    </citation>
    <scope>NUCLEOTIDE SEQUENCE [LARGE SCALE GENOMIC DNA]</scope>
    <source>
        <strain evidence="6 7">DSM 19307</strain>
    </source>
</reference>
<accession>A0A239GVS7</accession>
<gene>
    <name evidence="6" type="ORF">SAMN05421640_1023</name>
</gene>
<keyword evidence="2" id="KW-0238">DNA-binding</keyword>
<keyword evidence="3" id="KW-0804">Transcription</keyword>
<dbReference type="PROSITE" id="PS50943">
    <property type="entry name" value="HTH_CROC1"/>
    <property type="match status" value="1"/>
</dbReference>
<sequence>MTKHRITLKDIAEKLGITVTTVSKALKDYPDISEDTKKKVHALAKKLNYQPDSQAVALRGKGSKTIGLIIPEIVHYFFSSVINGIMNHAESNGYRVLITLSNNRLEMEKKQVNLLFSTKVDGVLVSLTNETKGTKHFDILKEYDIPVVMFDKVDNKFHCNKVTIDDCLGGYNATKHLIDSGCQRIAHIRGPKKPLNSIGRFEGYKKALIEANMVFDPSLVKECTEVVYDEGYQFCKELLKLPKPPDGIFAVTDQVGVGALNALKDAKLNIPEDMKIVGFSDSQIAQVSQPPLTTIHQPGYEIGETAAKLLIEDIELRKKDPNHMFGSKQIVLDTHLIKRGST</sequence>
<evidence type="ECO:0000256" key="1">
    <source>
        <dbReference type="ARBA" id="ARBA00023015"/>
    </source>
</evidence>
<dbReference type="PANTHER" id="PTHR30146:SF109">
    <property type="entry name" value="HTH-TYPE TRANSCRIPTIONAL REGULATOR GALS"/>
    <property type="match status" value="1"/>
</dbReference>
<dbReference type="CDD" id="cd01392">
    <property type="entry name" value="HTH_LacI"/>
    <property type="match status" value="1"/>
</dbReference>
<evidence type="ECO:0000256" key="2">
    <source>
        <dbReference type="ARBA" id="ARBA00023125"/>
    </source>
</evidence>
<dbReference type="InterPro" id="IPR046335">
    <property type="entry name" value="LacI/GalR-like_sensor"/>
</dbReference>
<dbReference type="PROSITE" id="PS50932">
    <property type="entry name" value="HTH_LACI_2"/>
    <property type="match status" value="1"/>
</dbReference>
<dbReference type="EMBL" id="FZPD01000002">
    <property type="protein sequence ID" value="SNS73071.1"/>
    <property type="molecule type" value="Genomic_DNA"/>
</dbReference>
<name>A0A239GVS7_EKHLU</name>